<evidence type="ECO:0000313" key="3">
    <source>
        <dbReference type="Proteomes" id="UP000013877"/>
    </source>
</evidence>
<dbReference type="AlphaFoldDB" id="R2R8Z9"/>
<accession>R2R8Z9</accession>
<protein>
    <recommendedName>
        <fullName evidence="5">Phage head-tail adaptor</fullName>
    </recommendedName>
</protein>
<reference evidence="1 3" key="1">
    <citation type="submission" date="2013-02" db="EMBL/GenBank/DDBJ databases">
        <title>The Genome Sequence of Enterococcus raffinosus ATCC_49464.</title>
        <authorList>
            <consortium name="The Broad Institute Genome Sequencing Platform"/>
            <consortium name="The Broad Institute Genome Sequencing Center for Infectious Disease"/>
            <person name="Earl A.M."/>
            <person name="Gilmore M.S."/>
            <person name="Lebreton F."/>
            <person name="Walker B."/>
            <person name="Young S.K."/>
            <person name="Zeng Q."/>
            <person name="Gargeya S."/>
            <person name="Fitzgerald M."/>
            <person name="Haas B."/>
            <person name="Abouelleil A."/>
            <person name="Alvarado L."/>
            <person name="Arachchi H.M."/>
            <person name="Berlin A.M."/>
            <person name="Chapman S.B."/>
            <person name="Dewar J."/>
            <person name="Goldberg J."/>
            <person name="Griggs A."/>
            <person name="Gujja S."/>
            <person name="Hansen M."/>
            <person name="Howarth C."/>
            <person name="Imamovic A."/>
            <person name="Larimer J."/>
            <person name="McCowan C."/>
            <person name="Murphy C."/>
            <person name="Neiman D."/>
            <person name="Pearson M."/>
            <person name="Priest M."/>
            <person name="Roberts A."/>
            <person name="Saif S."/>
            <person name="Shea T."/>
            <person name="Sisk P."/>
            <person name="Sykes S."/>
            <person name="Wortman J."/>
            <person name="Nusbaum C."/>
            <person name="Birren B."/>
        </authorList>
    </citation>
    <scope>NUCLEOTIDE SEQUENCE [LARGE SCALE GENOMIC DNA]</scope>
    <source>
        <strain evidence="1 3">ATCC 49464</strain>
    </source>
</reference>
<dbReference type="Proteomes" id="UP000013877">
    <property type="component" value="Unassembled WGS sequence"/>
</dbReference>
<sequence length="105" mass="12339">MLPFEILREEDTGEVDERNNPIMEWTVIHTLEGLMDMITGSDEQTYQNSLIATSQQVLISEDTSFEVLTTDRIKNPRTGIEFEITYVDDVMELKHHIEIYCKRWT</sequence>
<gene>
    <name evidence="2" type="ORF">I590_02568</name>
    <name evidence="1" type="ORF">UAK_02624</name>
</gene>
<dbReference type="RefSeq" id="WP_010745832.1">
    <property type="nucleotide sequence ID" value="NZ_ASWF01000003.1"/>
</dbReference>
<dbReference type="HOGENOM" id="CLU_2232427_0_0_9"/>
<comment type="caution">
    <text evidence="1">The sequence shown here is derived from an EMBL/GenBank/DDBJ whole genome shotgun (WGS) entry which is preliminary data.</text>
</comment>
<organism evidence="1 3">
    <name type="scientific">Enterococcus raffinosus ATCC 49464</name>
    <dbReference type="NCBI Taxonomy" id="1158602"/>
    <lineage>
        <taxon>Bacteria</taxon>
        <taxon>Bacillati</taxon>
        <taxon>Bacillota</taxon>
        <taxon>Bacilli</taxon>
        <taxon>Lactobacillales</taxon>
        <taxon>Enterococcaceae</taxon>
        <taxon>Enterococcus</taxon>
    </lineage>
</organism>
<evidence type="ECO:0000313" key="1">
    <source>
        <dbReference type="EMBL" id="EOH77051.1"/>
    </source>
</evidence>
<dbReference type="EMBL" id="ASWF01000003">
    <property type="protein sequence ID" value="EOT75744.1"/>
    <property type="molecule type" value="Genomic_DNA"/>
</dbReference>
<reference evidence="2 4" key="2">
    <citation type="submission" date="2013-03" db="EMBL/GenBank/DDBJ databases">
        <title>The Genome Sequence of Enterococcus raffinosus ATCC_49464 (PacBio/Illumina hybrid assembly).</title>
        <authorList>
            <consortium name="The Broad Institute Genomics Platform"/>
            <consortium name="The Broad Institute Genome Sequencing Center for Infectious Disease"/>
            <person name="Earl A."/>
            <person name="Russ C."/>
            <person name="Gilmore M."/>
            <person name="Surin D."/>
            <person name="Walker B."/>
            <person name="Young S."/>
            <person name="Zeng Q."/>
            <person name="Gargeya S."/>
            <person name="Fitzgerald M."/>
            <person name="Haas B."/>
            <person name="Abouelleil A."/>
            <person name="Allen A.W."/>
            <person name="Alvarado L."/>
            <person name="Arachchi H.M."/>
            <person name="Berlin A.M."/>
            <person name="Chapman S.B."/>
            <person name="Gainer-Dewar J."/>
            <person name="Goldberg J."/>
            <person name="Griggs A."/>
            <person name="Gujja S."/>
            <person name="Hansen M."/>
            <person name="Howarth C."/>
            <person name="Imamovic A."/>
            <person name="Ireland A."/>
            <person name="Larimer J."/>
            <person name="McCowan C."/>
            <person name="Murphy C."/>
            <person name="Pearson M."/>
            <person name="Poon T.W."/>
            <person name="Priest M."/>
            <person name="Roberts A."/>
            <person name="Saif S."/>
            <person name="Shea T."/>
            <person name="Sisk P."/>
            <person name="Sykes S."/>
            <person name="Wortman J."/>
            <person name="Nusbaum C."/>
            <person name="Birren B."/>
        </authorList>
    </citation>
    <scope>NUCLEOTIDE SEQUENCE [LARGE SCALE GENOMIC DNA]</scope>
    <source>
        <strain evidence="2 4">ATCC 49464</strain>
    </source>
</reference>
<dbReference type="PATRIC" id="fig|1158602.3.peg.2624"/>
<name>R2R8Z9_9ENTE</name>
<keyword evidence="4" id="KW-1185">Reference proteome</keyword>
<proteinExistence type="predicted"/>
<evidence type="ECO:0008006" key="5">
    <source>
        <dbReference type="Google" id="ProtNLM"/>
    </source>
</evidence>
<evidence type="ECO:0000313" key="2">
    <source>
        <dbReference type="EMBL" id="EOT75744.1"/>
    </source>
</evidence>
<dbReference type="OrthoDB" id="2049222at2"/>
<dbReference type="EMBL" id="AJAL01000014">
    <property type="protein sequence ID" value="EOH77051.1"/>
    <property type="molecule type" value="Genomic_DNA"/>
</dbReference>
<evidence type="ECO:0000313" key="4">
    <source>
        <dbReference type="Proteomes" id="UP000014158"/>
    </source>
</evidence>
<dbReference type="Proteomes" id="UP000014158">
    <property type="component" value="Unassembled WGS sequence"/>
</dbReference>